<dbReference type="Pfam" id="PF02645">
    <property type="entry name" value="DegV"/>
    <property type="match status" value="1"/>
</dbReference>
<protein>
    <submittedName>
        <fullName evidence="2">DegV family protein</fullName>
    </submittedName>
</protein>
<dbReference type="AlphaFoldDB" id="A0A7M2RCV9"/>
<proteinExistence type="predicted"/>
<dbReference type="GO" id="GO:0008289">
    <property type="term" value="F:lipid binding"/>
    <property type="evidence" value="ECO:0007669"/>
    <property type="project" value="UniProtKB-KW"/>
</dbReference>
<accession>A0A7M2RCV9</accession>
<dbReference type="Proteomes" id="UP000593601">
    <property type="component" value="Chromosome"/>
</dbReference>
<evidence type="ECO:0000313" key="3">
    <source>
        <dbReference type="Proteomes" id="UP000593601"/>
    </source>
</evidence>
<gene>
    <name evidence="2" type="ORF">INP51_08900</name>
</gene>
<evidence type="ECO:0000313" key="2">
    <source>
        <dbReference type="EMBL" id="QOV18165.1"/>
    </source>
</evidence>
<dbReference type="PANTHER" id="PTHR33434">
    <property type="entry name" value="DEGV DOMAIN-CONTAINING PROTEIN DR_1986-RELATED"/>
    <property type="match status" value="1"/>
</dbReference>
<dbReference type="PANTHER" id="PTHR33434:SF2">
    <property type="entry name" value="FATTY ACID-BINDING PROTEIN TM_1468"/>
    <property type="match status" value="1"/>
</dbReference>
<dbReference type="InterPro" id="IPR003797">
    <property type="entry name" value="DegV"/>
</dbReference>
<dbReference type="Gene3D" id="3.30.1180.10">
    <property type="match status" value="1"/>
</dbReference>
<dbReference type="NCBIfam" id="TIGR00762">
    <property type="entry name" value="DegV"/>
    <property type="match status" value="1"/>
</dbReference>
<dbReference type="KEGG" id="bliq:INP51_08900"/>
<dbReference type="SUPFAM" id="SSF82549">
    <property type="entry name" value="DAK1/DegV-like"/>
    <property type="match status" value="1"/>
</dbReference>
<evidence type="ECO:0000256" key="1">
    <source>
        <dbReference type="ARBA" id="ARBA00023121"/>
    </source>
</evidence>
<organism evidence="2 3">
    <name type="scientific">Blautia liquoris</name>
    <dbReference type="NCBI Taxonomy" id="2779518"/>
    <lineage>
        <taxon>Bacteria</taxon>
        <taxon>Bacillati</taxon>
        <taxon>Bacillota</taxon>
        <taxon>Clostridia</taxon>
        <taxon>Lachnospirales</taxon>
        <taxon>Lachnospiraceae</taxon>
        <taxon>Blautia</taxon>
    </lineage>
</organism>
<dbReference type="InterPro" id="IPR050270">
    <property type="entry name" value="DegV_domain_contain"/>
</dbReference>
<keyword evidence="3" id="KW-1185">Reference proteome</keyword>
<dbReference type="PROSITE" id="PS51482">
    <property type="entry name" value="DEGV"/>
    <property type="match status" value="1"/>
</dbReference>
<reference evidence="2 3" key="1">
    <citation type="submission" date="2020-10" db="EMBL/GenBank/DDBJ databases">
        <title>Blautia liquoris sp.nov., isolated from the mud in a fermentation cellar used for the production of Chinese strong-flavoured liquor.</title>
        <authorList>
            <person name="Lu L."/>
        </authorList>
    </citation>
    <scope>NUCLEOTIDE SEQUENCE [LARGE SCALE GENOMIC DNA]</scope>
    <source>
        <strain evidence="2 3">LZLJ-3</strain>
    </source>
</reference>
<name>A0A7M2RCV9_9FIRM</name>
<keyword evidence="1" id="KW-0446">Lipid-binding</keyword>
<dbReference type="EMBL" id="CP063304">
    <property type="protein sequence ID" value="QOV18165.1"/>
    <property type="molecule type" value="Genomic_DNA"/>
</dbReference>
<dbReference type="Gene3D" id="3.40.50.10170">
    <property type="match status" value="1"/>
</dbReference>
<dbReference type="InterPro" id="IPR043168">
    <property type="entry name" value="DegV_C"/>
</dbReference>
<dbReference type="RefSeq" id="WP_193734527.1">
    <property type="nucleotide sequence ID" value="NZ_CP063304.1"/>
</dbReference>
<sequence length="302" mass="33695">MNNQYKIISDGSCDLSKELAEKRDIDIVPFYVSFDDTTYLREGTDIKVRSFYQEMVDDPNIFPKSSMPSVQDYVDAFMPYVKASVPVICICITSKFSGSLQSATNARSYVLEKYPSAKITVVDSMVNTVLQGLMVLETAAMRDDGIPYEETLRYLDKMKSSGRIFFTVGNMEYLSHGGRIGKVTAVAGSVLGIRPVITLKEGEIYPSAVGRSRKRTVDKTIDLLINYLKENNKNLYDYSLSVGFGYDRKEAINYRNLVLERLAGAGYGLSEEELPIRQIGATIGVHTGPHPLGLGIIKRWNS</sequence>